<keyword evidence="3" id="KW-1185">Reference proteome</keyword>
<evidence type="ECO:0000256" key="1">
    <source>
        <dbReference type="SAM" id="MobiDB-lite"/>
    </source>
</evidence>
<feature type="compositionally biased region" description="Basic and acidic residues" evidence="1">
    <location>
        <begin position="102"/>
        <end position="123"/>
    </location>
</feature>
<sequence>MPWPFFSLQFGGLPDLKGGFFLPDTFFSMSFFFKSKSKSTARRNNWPDHHFKCSAAKCQFPNPPQVAAGRYTCQAFFHTGFHCDGVFDVPPQHANAAMQKHQRLEDARRKQELKDRRDEDARRQAAAEVAAKYEAARRAARNGYRTHAELQQHQPLARRAAQRKHHADQDVPPDYHAYPRRPVAPPTSRVAVQPQQPQIHNPPQRPVSLVPMQFYPNPQPHIRGLPIPPTSSESRVPLGHLSGHTHPEPSRRH</sequence>
<name>A0A369K183_HYPMA</name>
<comment type="caution">
    <text evidence="2">The sequence shown here is derived from an EMBL/GenBank/DDBJ whole genome shotgun (WGS) entry which is preliminary data.</text>
</comment>
<dbReference type="InParanoid" id="A0A369K183"/>
<accession>A0A369K183</accession>
<gene>
    <name evidence="2" type="ORF">Hypma_006754</name>
</gene>
<protein>
    <submittedName>
        <fullName evidence="2">Uncharacterized protein</fullName>
    </submittedName>
</protein>
<organism evidence="2 3">
    <name type="scientific">Hypsizygus marmoreus</name>
    <name type="common">White beech mushroom</name>
    <name type="synonym">Agaricus marmoreus</name>
    <dbReference type="NCBI Taxonomy" id="39966"/>
    <lineage>
        <taxon>Eukaryota</taxon>
        <taxon>Fungi</taxon>
        <taxon>Dikarya</taxon>
        <taxon>Basidiomycota</taxon>
        <taxon>Agaricomycotina</taxon>
        <taxon>Agaricomycetes</taxon>
        <taxon>Agaricomycetidae</taxon>
        <taxon>Agaricales</taxon>
        <taxon>Tricholomatineae</taxon>
        <taxon>Lyophyllaceae</taxon>
        <taxon>Hypsizygus</taxon>
    </lineage>
</organism>
<proteinExistence type="predicted"/>
<feature type="compositionally biased region" description="Low complexity" evidence="1">
    <location>
        <begin position="193"/>
        <end position="202"/>
    </location>
</feature>
<dbReference type="AlphaFoldDB" id="A0A369K183"/>
<dbReference type="OrthoDB" id="3066817at2759"/>
<evidence type="ECO:0000313" key="2">
    <source>
        <dbReference type="EMBL" id="RDB26375.1"/>
    </source>
</evidence>
<feature type="region of interest" description="Disordered" evidence="1">
    <location>
        <begin position="100"/>
        <end position="123"/>
    </location>
</feature>
<reference evidence="2" key="1">
    <citation type="submission" date="2018-04" db="EMBL/GenBank/DDBJ databases">
        <title>Whole genome sequencing of Hypsizygus marmoreus.</title>
        <authorList>
            <person name="Choi I.-G."/>
            <person name="Min B."/>
            <person name="Kim J.-G."/>
            <person name="Kim S."/>
            <person name="Oh Y.-L."/>
            <person name="Kong W.-S."/>
            <person name="Park H."/>
            <person name="Jeong J."/>
            <person name="Song E.-S."/>
        </authorList>
    </citation>
    <scope>NUCLEOTIDE SEQUENCE [LARGE SCALE GENOMIC DNA]</scope>
    <source>
        <strain evidence="2">51987-8</strain>
    </source>
</reference>
<feature type="region of interest" description="Disordered" evidence="1">
    <location>
        <begin position="148"/>
        <end position="253"/>
    </location>
</feature>
<evidence type="ECO:0000313" key="3">
    <source>
        <dbReference type="Proteomes" id="UP000076154"/>
    </source>
</evidence>
<dbReference type="Proteomes" id="UP000076154">
    <property type="component" value="Unassembled WGS sequence"/>
</dbReference>
<dbReference type="EMBL" id="LUEZ02000040">
    <property type="protein sequence ID" value="RDB26375.1"/>
    <property type="molecule type" value="Genomic_DNA"/>
</dbReference>